<evidence type="ECO:0000256" key="1">
    <source>
        <dbReference type="SAM" id="Coils"/>
    </source>
</evidence>
<keyword evidence="1" id="KW-0175">Coiled coil</keyword>
<reference evidence="3 4" key="2">
    <citation type="submission" date="2018-11" db="EMBL/GenBank/DDBJ databases">
        <authorList>
            <consortium name="Pathogen Informatics"/>
        </authorList>
    </citation>
    <scope>NUCLEOTIDE SEQUENCE [LARGE SCALE GENOMIC DNA]</scope>
</reference>
<gene>
    <name evidence="3" type="ORF">OFLC_LOCUS14545</name>
</gene>
<evidence type="ECO:0000313" key="3">
    <source>
        <dbReference type="EMBL" id="VDP17548.1"/>
    </source>
</evidence>
<keyword evidence="4" id="KW-1185">Reference proteome</keyword>
<protein>
    <submittedName>
        <fullName evidence="5">Unconventional myosin-XVIIIa</fullName>
    </submittedName>
</protein>
<feature type="region of interest" description="Disordered" evidence="2">
    <location>
        <begin position="193"/>
        <end position="228"/>
    </location>
</feature>
<name>A0A183I483_9BILA</name>
<evidence type="ECO:0000313" key="5">
    <source>
        <dbReference type="WBParaSite" id="OFLC_0001455301-mRNA-1"/>
    </source>
</evidence>
<evidence type="ECO:0000313" key="4">
    <source>
        <dbReference type="Proteomes" id="UP000267606"/>
    </source>
</evidence>
<accession>A0A183I483</accession>
<dbReference type="STRING" id="387005.A0A183I483"/>
<dbReference type="Proteomes" id="UP000267606">
    <property type="component" value="Unassembled WGS sequence"/>
</dbReference>
<dbReference type="WBParaSite" id="OFLC_0001455301-mRNA-1">
    <property type="protein sequence ID" value="OFLC_0001455301-mRNA-1"/>
    <property type="gene ID" value="OFLC_0001455301"/>
</dbReference>
<dbReference type="EMBL" id="UZAJ01040944">
    <property type="protein sequence ID" value="VDP17548.1"/>
    <property type="molecule type" value="Genomic_DNA"/>
</dbReference>
<feature type="compositionally biased region" description="Basic and acidic residues" evidence="2">
    <location>
        <begin position="193"/>
        <end position="212"/>
    </location>
</feature>
<evidence type="ECO:0000256" key="2">
    <source>
        <dbReference type="SAM" id="MobiDB-lite"/>
    </source>
</evidence>
<organism evidence="5">
    <name type="scientific">Onchocerca flexuosa</name>
    <dbReference type="NCBI Taxonomy" id="387005"/>
    <lineage>
        <taxon>Eukaryota</taxon>
        <taxon>Metazoa</taxon>
        <taxon>Ecdysozoa</taxon>
        <taxon>Nematoda</taxon>
        <taxon>Chromadorea</taxon>
        <taxon>Rhabditida</taxon>
        <taxon>Spirurina</taxon>
        <taxon>Spiruromorpha</taxon>
        <taxon>Filarioidea</taxon>
        <taxon>Onchocercidae</taxon>
        <taxon>Onchocerca</taxon>
    </lineage>
</organism>
<sequence length="249" mass="29132">MTPENIAMDNVKRNLVCEISDQDVKDVTQNSLTKKTKSLCNIHESTQVNIVQKEATPLDHQNNASTPNTIERIRVVSPDAVPVAAALNEDTSSLLHHRTYQNTAEIEKENRKLKKKVSDLKLQLLMLKKNLSSISDSEQYLTMKTELDNEKVRRIEMEQIWHSQKKMLDEERSKFESERNEWEKERKKLLMDRDEFAAESEELHQHERHGEHDDDSESQDDNSWSFISLTSGEESEFKNCHLITYRHEQ</sequence>
<proteinExistence type="predicted"/>
<feature type="coiled-coil region" evidence="1">
    <location>
        <begin position="103"/>
        <end position="130"/>
    </location>
</feature>
<dbReference type="AlphaFoldDB" id="A0A183I483"/>
<reference evidence="5" key="1">
    <citation type="submission" date="2016-06" db="UniProtKB">
        <authorList>
            <consortium name="WormBaseParasite"/>
        </authorList>
    </citation>
    <scope>IDENTIFICATION</scope>
</reference>